<dbReference type="InterPro" id="IPR002052">
    <property type="entry name" value="DNA_methylase_N6_adenine_CS"/>
</dbReference>
<protein>
    <recommendedName>
        <fullName evidence="1">site-specific DNA-methyltransferase (adenine-specific)</fullName>
        <ecNumber evidence="1">2.1.1.72</ecNumber>
    </recommendedName>
</protein>
<dbReference type="Proteomes" id="UP000036847">
    <property type="component" value="Chromosome"/>
</dbReference>
<keyword evidence="4" id="KW-0949">S-adenosyl-L-methionine</keyword>
<dbReference type="REBASE" id="313056">
    <property type="entry name" value="Bfr1BORF10010P"/>
</dbReference>
<dbReference type="InterPro" id="IPR029063">
    <property type="entry name" value="SAM-dependent_MTases_sf"/>
</dbReference>
<organism evidence="7 8">
    <name type="scientific">Bacteroides fragilis</name>
    <dbReference type="NCBI Taxonomy" id="817"/>
    <lineage>
        <taxon>Bacteria</taxon>
        <taxon>Pseudomonadati</taxon>
        <taxon>Bacteroidota</taxon>
        <taxon>Bacteroidia</taxon>
        <taxon>Bacteroidales</taxon>
        <taxon>Bacteroidaceae</taxon>
        <taxon>Bacteroides</taxon>
    </lineage>
</organism>
<dbReference type="GO" id="GO:0006304">
    <property type="term" value="P:DNA modification"/>
    <property type="evidence" value="ECO:0007669"/>
    <property type="project" value="InterPro"/>
</dbReference>
<dbReference type="PROSITE" id="PS00092">
    <property type="entry name" value="N6_MTASE"/>
    <property type="match status" value="1"/>
</dbReference>
<comment type="catalytic activity">
    <reaction evidence="5">
        <text>a 2'-deoxyadenosine in DNA + S-adenosyl-L-methionine = an N(6)-methyl-2'-deoxyadenosine in DNA + S-adenosyl-L-homocysteine + H(+)</text>
        <dbReference type="Rhea" id="RHEA:15197"/>
        <dbReference type="Rhea" id="RHEA-COMP:12418"/>
        <dbReference type="Rhea" id="RHEA-COMP:12419"/>
        <dbReference type="ChEBI" id="CHEBI:15378"/>
        <dbReference type="ChEBI" id="CHEBI:57856"/>
        <dbReference type="ChEBI" id="CHEBI:59789"/>
        <dbReference type="ChEBI" id="CHEBI:90615"/>
        <dbReference type="ChEBI" id="CHEBI:90616"/>
        <dbReference type="EC" id="2.1.1.72"/>
    </reaction>
</comment>
<dbReference type="PANTHER" id="PTHR33841:SF1">
    <property type="entry name" value="DNA METHYLTRANSFERASE A"/>
    <property type="match status" value="1"/>
</dbReference>
<proteinExistence type="predicted"/>
<evidence type="ECO:0000256" key="3">
    <source>
        <dbReference type="ARBA" id="ARBA00022679"/>
    </source>
</evidence>
<sequence>MNKESLKEYLSSRYQGWSSFLNNVIFPIFGEDDFEDGFETELLESQPERRQLAEATGIRSIKQVGMMYVGVEPLQIFDVTVSDRVMMEHNRVNIQRLIRAVMDQFSCAFMLFHYEDDTRWDWRFTYCRKSGNKEESTDSKRYTFLLGPGQSCRTATDNFIALYDKRNSLEIKDIENAFNVEALSKEFFGKYKAQYEAFVNYMVDPTNGMRQHFIDTGFDHTGMAADKIRDREEKPIRDYVKKLLGRIVFLHFLQKKGWLGVPASKEWGEGDRDFMLNIFKNANERQKENFLDDILEDLFTEGLDRNRSDQGDLYDTKVEGFRNCRIPYLNGGLFERDILDKKPSHFPASYFNGLLTMLSQYNFTIDENDPNDAEVGVDPEMLGRIFENLLEDNKDKGAFYTPKEIVQYMCRESLIAYLQTDMREEDKECIRQFVTTHDASQLGELKEYIDQKLYDVKICDPAIGSGAFPMGLLRELFFCRSAIEPNIVENAANIKRHIIQNNIYGVDIERGAVDIARLRFWLSLIVDEKSPEALPNLDFKIMQGNSLLEQYKGVDLSTMTEKKIGAGESLTFFDSMLDVYRKNLRDKLTEYYACPEHDKKMQLRKDIADIVKQELVEQGIHIDFEDMDLSANSQFFLWHTWFHDVFSRPSKEGFDIVIGNPPYGAKYDNQTKRYYKNTYVTANSIRGLQKGALDTYTLFIELGYNLLRKNGSFAYIVPISLTSSDSLTGVHRLLMGNCDTIYISSYAVRPKPVFENAVVNTSILLFKKTETPCQYIFSTKMHRRGNEFELQRLIDNLQFVDVKGQTLYGRIPKIGSEIEKTILNKLFNYTKLGSLIKTSGSPIIYRFAGGRYFKVVTNYSTGSSAERTIYFANSKIADAVGCILSSSLSFWFYQIFSDNLNWKTYEIENFTVPQLSAEDIDYLDKLYSRYLSDIEAKANIRITSGESTYNVDSFKEYKIVRSKAIIDEIDDYICPLYGLTQEETDFIKNYELEFRLAGE</sequence>
<dbReference type="EC" id="2.1.1.72" evidence="1"/>
<name>A0AAE6ESZ2_BACFG</name>
<evidence type="ECO:0000259" key="6">
    <source>
        <dbReference type="Pfam" id="PF07669"/>
    </source>
</evidence>
<evidence type="ECO:0000256" key="2">
    <source>
        <dbReference type="ARBA" id="ARBA00022603"/>
    </source>
</evidence>
<feature type="domain" description="Type II methyltransferase M.TaqI-like" evidence="6">
    <location>
        <begin position="501"/>
        <end position="744"/>
    </location>
</feature>
<evidence type="ECO:0000313" key="7">
    <source>
        <dbReference type="EMBL" id="QCQ45163.1"/>
    </source>
</evidence>
<keyword evidence="2 7" id="KW-0489">Methyltransferase</keyword>
<dbReference type="InterPro" id="IPR050953">
    <property type="entry name" value="N4_N6_ade-DNA_methylase"/>
</dbReference>
<dbReference type="PRINTS" id="PR00507">
    <property type="entry name" value="N12N6MTFRASE"/>
</dbReference>
<dbReference type="Pfam" id="PF07669">
    <property type="entry name" value="Eco57I"/>
    <property type="match status" value="1"/>
</dbReference>
<dbReference type="SUPFAM" id="SSF53335">
    <property type="entry name" value="S-adenosyl-L-methionine-dependent methyltransferases"/>
    <property type="match status" value="1"/>
</dbReference>
<keyword evidence="3" id="KW-0808">Transferase</keyword>
<dbReference type="GO" id="GO:0009007">
    <property type="term" value="F:site-specific DNA-methyltransferase (adenine-specific) activity"/>
    <property type="evidence" value="ECO:0007669"/>
    <property type="project" value="UniProtKB-EC"/>
</dbReference>
<evidence type="ECO:0000313" key="8">
    <source>
        <dbReference type="Proteomes" id="UP000036847"/>
    </source>
</evidence>
<evidence type="ECO:0000256" key="4">
    <source>
        <dbReference type="ARBA" id="ARBA00022691"/>
    </source>
</evidence>
<dbReference type="GO" id="GO:0003676">
    <property type="term" value="F:nucleic acid binding"/>
    <property type="evidence" value="ECO:0007669"/>
    <property type="project" value="InterPro"/>
</dbReference>
<dbReference type="EMBL" id="CP036546">
    <property type="protein sequence ID" value="QCQ45163.1"/>
    <property type="molecule type" value="Genomic_DNA"/>
</dbReference>
<dbReference type="AlphaFoldDB" id="A0AAE6ESZ2"/>
<dbReference type="GO" id="GO:0032259">
    <property type="term" value="P:methylation"/>
    <property type="evidence" value="ECO:0007669"/>
    <property type="project" value="UniProtKB-KW"/>
</dbReference>
<dbReference type="Gene3D" id="3.40.50.150">
    <property type="entry name" value="Vaccinia Virus protein VP39"/>
    <property type="match status" value="1"/>
</dbReference>
<gene>
    <name evidence="7" type="ORF">EC80_010010</name>
</gene>
<reference evidence="7 8" key="1">
    <citation type="submission" date="2019-03" db="EMBL/GenBank/DDBJ databases">
        <title>Complete genome assembly of MDR B. fragilis.</title>
        <authorList>
            <person name="Sydenham T.V."/>
            <person name="Hasman H."/>
            <person name="Justesen U.S."/>
        </authorList>
    </citation>
    <scope>NUCLEOTIDE SEQUENCE [LARGE SCALE GENOMIC DNA]</scope>
    <source>
        <strain evidence="7 8">DCMSKEJBY0001B</strain>
    </source>
</reference>
<dbReference type="InterPro" id="IPR011639">
    <property type="entry name" value="MethylTrfase_TaqI-like_dom"/>
</dbReference>
<evidence type="ECO:0000256" key="1">
    <source>
        <dbReference type="ARBA" id="ARBA00011900"/>
    </source>
</evidence>
<dbReference type="RefSeq" id="WP_032535521.1">
    <property type="nucleotide sequence ID" value="NZ_CAXSXS010000008.1"/>
</dbReference>
<accession>A0AAE6ESZ2</accession>
<evidence type="ECO:0000256" key="5">
    <source>
        <dbReference type="ARBA" id="ARBA00047942"/>
    </source>
</evidence>
<dbReference type="PANTHER" id="PTHR33841">
    <property type="entry name" value="DNA METHYLTRANSFERASE YEEA-RELATED"/>
    <property type="match status" value="1"/>
</dbReference>